<dbReference type="PANTHER" id="PTHR21573:SF0">
    <property type="entry name" value="ER MEMBRANE PROTEIN COMPLEX SUBUNIT 1"/>
    <property type="match status" value="1"/>
</dbReference>
<dbReference type="Proteomes" id="UP000053611">
    <property type="component" value="Unassembled WGS sequence"/>
</dbReference>
<evidence type="ECO:0000259" key="12">
    <source>
        <dbReference type="Pfam" id="PF07774"/>
    </source>
</evidence>
<evidence type="ECO:0000313" key="15">
    <source>
        <dbReference type="Proteomes" id="UP000053611"/>
    </source>
</evidence>
<evidence type="ECO:0000256" key="9">
    <source>
        <dbReference type="ARBA" id="ARBA00023136"/>
    </source>
</evidence>
<dbReference type="AlphaFoldDB" id="A0A0J0XSK7"/>
<keyword evidence="9" id="KW-0472">Membrane</keyword>
<comment type="subcellular location">
    <subcellularLocation>
        <location evidence="1">Endoplasmic reticulum membrane</location>
        <topology evidence="1">Single-pass type I membrane protein</topology>
    </subcellularLocation>
</comment>
<dbReference type="InterPro" id="IPR011047">
    <property type="entry name" value="Quinoprotein_ADH-like_sf"/>
</dbReference>
<keyword evidence="15" id="KW-1185">Reference proteome</keyword>
<dbReference type="EMBL" id="KQ087189">
    <property type="protein sequence ID" value="KLT44057.1"/>
    <property type="molecule type" value="Genomic_DNA"/>
</dbReference>
<name>A0A0J0XSK7_9TREE</name>
<dbReference type="RefSeq" id="XP_018280548.1">
    <property type="nucleotide sequence ID" value="XM_018420744.1"/>
</dbReference>
<dbReference type="STRING" id="879819.A0A0J0XSK7"/>
<gene>
    <name evidence="14" type="ORF">CC85DRAFT_257471</name>
</gene>
<protein>
    <recommendedName>
        <fullName evidence="4">ER membrane protein complex subunit 1</fullName>
    </recommendedName>
</protein>
<sequence>MASMLPLLLALFSLLSAALALQSDLAGVADWHKALIGVPHLTPSPPTFVPLDGAHATIMITEEDMLAVLNGNGSLRWRQEVPDVLSYKVHNDAVVVLSGTLGTNTRLYDLESGRLRWEVTTGDASAKLDWRLPEGTRGMGSDIAFHDEHVFILSEARRITKIKLSDGTSPWGWEFPGDGSTNLFKQIVVNGDELNVLGVLSSLSVPTLTHLTFNAERIMPISEMSHVPAGLGDPTNGYLLAPRGEYRQPGLRGCWAEESRYRCTDLYSDGTVNERIKDHIAGTGRRYERMIDVGLREHGFMLGLLKSGAVLVVEVGDGGHVVAEFDRSRQHRNGMPVHSGAYHDGVFTFTRVYYNHDDKAWKMQMISVRDGNVEQTEEAVPLDARHGIPRSCASAPDGSLFLATSTRALQLSRAGEVLFTREEALADIAGVHFVELGEPETEEALGLMAHESFVARLTRHIGMLGRLPAYVQHFVQRLSSTADIAGQTPPLSKDRLHRDQFGLQKLIVAVTNGGKVYGLDSANGGVLWSRNLGFFDQKGPELAVYGTWATRALGDRGNPQIAVLAVRTRGGKQVTMGYTVDAFTGDVAGEKEGGHDVPVGKGLFAGAPRAAFLTKYIHCCTGNTIVGVVDDKDTLHLFPKCKKVQREIEVAPFFYTVLDRELEGTSLRGYTPGEAEEGITFPGVQLWSRPFPVQEVLDVSPLHPSPVASFGRALGDKAVLYKYLNPHLLVVTSVSPFSATGHVYVVDSTTGASVHEVDIPHVVGKHVRAAMVENWLVYAWLESPTSAGAGGWRIASVELYERGAQSAGRSSLAPPPTIEAVTQSFVLGTDVAALTFTTSKYGVATKDVLYITDAGQVAHLPRRLLDPRRPTSKPTKAEQEEMLVPYDPVLPLSAQHIISHIYPAKGLRAIAASPALLESTTLVLAYGLDLFGSRALQPSGNFDILGTGFAKTSLLLTLAALGAGVAVAAPAVRRKQLSAKWF</sequence>
<dbReference type="GO" id="GO:0034975">
    <property type="term" value="P:protein folding in endoplasmic reticulum"/>
    <property type="evidence" value="ECO:0007669"/>
    <property type="project" value="TreeGrafter"/>
</dbReference>
<dbReference type="InterPro" id="IPR058545">
    <property type="entry name" value="Beta-prop_EMC1_1st"/>
</dbReference>
<keyword evidence="8" id="KW-1133">Transmembrane helix</keyword>
<dbReference type="InterPro" id="IPR015943">
    <property type="entry name" value="WD40/YVTN_repeat-like_dom_sf"/>
</dbReference>
<evidence type="ECO:0000256" key="2">
    <source>
        <dbReference type="ARBA" id="ARBA00007904"/>
    </source>
</evidence>
<evidence type="ECO:0000256" key="4">
    <source>
        <dbReference type="ARBA" id="ARBA00020824"/>
    </source>
</evidence>
<organism evidence="14 15">
    <name type="scientific">Cutaneotrichosporon oleaginosum</name>
    <dbReference type="NCBI Taxonomy" id="879819"/>
    <lineage>
        <taxon>Eukaryota</taxon>
        <taxon>Fungi</taxon>
        <taxon>Dikarya</taxon>
        <taxon>Basidiomycota</taxon>
        <taxon>Agaricomycotina</taxon>
        <taxon>Tremellomycetes</taxon>
        <taxon>Trichosporonales</taxon>
        <taxon>Trichosporonaceae</taxon>
        <taxon>Cutaneotrichosporon</taxon>
    </lineage>
</organism>
<comment type="similarity">
    <text evidence="2">Belongs to the EMC1 family.</text>
</comment>
<dbReference type="GeneID" id="28981347"/>
<feature type="chain" id="PRO_5005245608" description="ER membrane protein complex subunit 1" evidence="11">
    <location>
        <begin position="21"/>
        <end position="982"/>
    </location>
</feature>
<evidence type="ECO:0000256" key="7">
    <source>
        <dbReference type="ARBA" id="ARBA00022824"/>
    </source>
</evidence>
<feature type="domain" description="ER membrane protein complex subunit 1 C-terminal" evidence="12">
    <location>
        <begin position="773"/>
        <end position="981"/>
    </location>
</feature>
<evidence type="ECO:0000256" key="8">
    <source>
        <dbReference type="ARBA" id="ARBA00022989"/>
    </source>
</evidence>
<evidence type="ECO:0000256" key="5">
    <source>
        <dbReference type="ARBA" id="ARBA00022692"/>
    </source>
</evidence>
<evidence type="ECO:0000256" key="11">
    <source>
        <dbReference type="SAM" id="SignalP"/>
    </source>
</evidence>
<keyword evidence="5" id="KW-0812">Transmembrane</keyword>
<evidence type="ECO:0000256" key="6">
    <source>
        <dbReference type="ARBA" id="ARBA00022729"/>
    </source>
</evidence>
<dbReference type="GO" id="GO:0072546">
    <property type="term" value="C:EMC complex"/>
    <property type="evidence" value="ECO:0007669"/>
    <property type="project" value="InterPro"/>
</dbReference>
<dbReference type="SUPFAM" id="SSF50998">
    <property type="entry name" value="Quinoprotein alcohol dehydrogenase-like"/>
    <property type="match status" value="1"/>
</dbReference>
<dbReference type="Pfam" id="PF07774">
    <property type="entry name" value="EMC1_C"/>
    <property type="match status" value="1"/>
</dbReference>
<evidence type="ECO:0000256" key="3">
    <source>
        <dbReference type="ARBA" id="ARBA00011276"/>
    </source>
</evidence>
<dbReference type="InterPro" id="IPR026895">
    <property type="entry name" value="EMC1"/>
</dbReference>
<reference evidence="14 15" key="1">
    <citation type="submission" date="2015-03" db="EMBL/GenBank/DDBJ databases">
        <title>Genomics and transcriptomics of the oil-accumulating basidiomycete yeast T. oleaginosus allow insights into substrate utilization and the diverse evolutionary trajectories of mating systems in fungi.</title>
        <authorList>
            <consortium name="DOE Joint Genome Institute"/>
            <person name="Kourist R."/>
            <person name="Kracht O."/>
            <person name="Bracharz F."/>
            <person name="Lipzen A."/>
            <person name="Nolan M."/>
            <person name="Ohm R."/>
            <person name="Grigoriev I."/>
            <person name="Sun S."/>
            <person name="Heitman J."/>
            <person name="Bruck T."/>
            <person name="Nowrousian M."/>
        </authorList>
    </citation>
    <scope>NUCLEOTIDE SEQUENCE [LARGE SCALE GENOMIC DNA]</scope>
    <source>
        <strain evidence="14 15">IBC0246</strain>
    </source>
</reference>
<evidence type="ECO:0000256" key="10">
    <source>
        <dbReference type="ARBA" id="ARBA00023180"/>
    </source>
</evidence>
<keyword evidence="10" id="KW-0325">Glycoprotein</keyword>
<evidence type="ECO:0000313" key="14">
    <source>
        <dbReference type="EMBL" id="KLT44057.1"/>
    </source>
</evidence>
<keyword evidence="7" id="KW-0256">Endoplasmic reticulum</keyword>
<feature type="domain" description="EMC1 first beta-propeller" evidence="13">
    <location>
        <begin position="20"/>
        <end position="209"/>
    </location>
</feature>
<proteinExistence type="inferred from homology"/>
<dbReference type="OrthoDB" id="28092at2759"/>
<accession>A0A0J0XSK7</accession>
<comment type="subunit">
    <text evidence="3">Component of the ER membrane protein complex (EMC).</text>
</comment>
<dbReference type="Pfam" id="PF25293">
    <property type="entry name" value="Beta-prop_EMC1_N"/>
    <property type="match status" value="1"/>
</dbReference>
<feature type="signal peptide" evidence="11">
    <location>
        <begin position="1"/>
        <end position="20"/>
    </location>
</feature>
<evidence type="ECO:0000259" key="13">
    <source>
        <dbReference type="Pfam" id="PF25293"/>
    </source>
</evidence>
<evidence type="ECO:0000256" key="1">
    <source>
        <dbReference type="ARBA" id="ARBA00004115"/>
    </source>
</evidence>
<dbReference type="InterPro" id="IPR011678">
    <property type="entry name" value="EMC1_C"/>
</dbReference>
<keyword evidence="6 11" id="KW-0732">Signal</keyword>
<dbReference type="Gene3D" id="2.130.10.10">
    <property type="entry name" value="YVTN repeat-like/Quinoprotein amine dehydrogenase"/>
    <property type="match status" value="1"/>
</dbReference>
<dbReference type="PANTHER" id="PTHR21573">
    <property type="entry name" value="ER MEMBRANE PROTEIN COMPLEX SUBUNIT 1"/>
    <property type="match status" value="1"/>
</dbReference>